<keyword evidence="1" id="KW-0812">Transmembrane</keyword>
<name>B3QVP7_CHLT3</name>
<evidence type="ECO:0000313" key="3">
    <source>
        <dbReference type="EMBL" id="ACF13104.1"/>
    </source>
</evidence>
<dbReference type="InterPro" id="IPR017896">
    <property type="entry name" value="4Fe4S_Fe-S-bd"/>
</dbReference>
<feature type="transmembrane region" description="Helical" evidence="1">
    <location>
        <begin position="21"/>
        <end position="43"/>
    </location>
</feature>
<reference evidence="3 4" key="1">
    <citation type="submission" date="2008-06" db="EMBL/GenBank/DDBJ databases">
        <title>Complete sequence of Chloroherpeton thalassium ATCC 35110.</title>
        <authorList>
            <consortium name="US DOE Joint Genome Institute"/>
            <person name="Lucas S."/>
            <person name="Copeland A."/>
            <person name="Lapidus A."/>
            <person name="Glavina del Rio T."/>
            <person name="Dalin E."/>
            <person name="Tice H."/>
            <person name="Bruce D."/>
            <person name="Goodwin L."/>
            <person name="Pitluck S."/>
            <person name="Schmutz J."/>
            <person name="Larimer F."/>
            <person name="Land M."/>
            <person name="Hauser L."/>
            <person name="Kyrpides N."/>
            <person name="Mikhailova N."/>
            <person name="Liu Z."/>
            <person name="Li T."/>
            <person name="Zhao F."/>
            <person name="Overmann J."/>
            <person name="Bryant D.A."/>
            <person name="Richardson P."/>
        </authorList>
    </citation>
    <scope>NUCLEOTIDE SEQUENCE [LARGE SCALE GENOMIC DNA]</scope>
    <source>
        <strain evidence="4">ATCC 35110 / GB-78</strain>
    </source>
</reference>
<dbReference type="Proteomes" id="UP000001208">
    <property type="component" value="Chromosome"/>
</dbReference>
<evidence type="ECO:0000259" key="2">
    <source>
        <dbReference type="Pfam" id="PF12801"/>
    </source>
</evidence>
<feature type="transmembrane region" description="Helical" evidence="1">
    <location>
        <begin position="94"/>
        <end position="114"/>
    </location>
</feature>
<feature type="transmembrane region" description="Helical" evidence="1">
    <location>
        <begin position="49"/>
        <end position="73"/>
    </location>
</feature>
<dbReference type="AlphaFoldDB" id="B3QVP7"/>
<evidence type="ECO:0000313" key="4">
    <source>
        <dbReference type="Proteomes" id="UP000001208"/>
    </source>
</evidence>
<dbReference type="EMBL" id="CP001100">
    <property type="protein sequence ID" value="ACF13104.1"/>
    <property type="molecule type" value="Genomic_DNA"/>
</dbReference>
<accession>B3QVP7</accession>
<organism evidence="3 4">
    <name type="scientific">Chloroherpeton thalassium (strain ATCC 35110 / GB-78)</name>
    <dbReference type="NCBI Taxonomy" id="517418"/>
    <lineage>
        <taxon>Bacteria</taxon>
        <taxon>Pseudomonadati</taxon>
        <taxon>Chlorobiota</taxon>
        <taxon>Chlorobiia</taxon>
        <taxon>Chlorobiales</taxon>
        <taxon>Chloroherpetonaceae</taxon>
        <taxon>Chloroherpeton</taxon>
    </lineage>
</organism>
<feature type="domain" description="4Fe-4S ferredoxin-type" evidence="2">
    <location>
        <begin position="45"/>
        <end position="90"/>
    </location>
</feature>
<feature type="domain" description="4Fe-4S ferredoxin-type" evidence="2">
    <location>
        <begin position="143"/>
        <end position="172"/>
    </location>
</feature>
<sequence>MQSNSHSTHTKRRNLILGRRFVTQTLFILAHVLLIKVAIPNVLWAVLGLLFWGGLVFAAVRSGKWVCVSICWLGGIQDLMYRWAKKRVNFSPKITQWAILIIVTLWTPLAWLLVDGAMFAEKGSPLQNPLDANQNIFAQAGHFIILLAVGLTVTIFGPRGACHYLCPFGMVVSYSRNHKLNRQLKEEQEKVKRKTREHEQC</sequence>
<dbReference type="STRING" id="517418.Ctha_0634"/>
<dbReference type="KEGG" id="cts:Ctha_0634"/>
<feature type="transmembrane region" description="Helical" evidence="1">
    <location>
        <begin position="136"/>
        <end position="156"/>
    </location>
</feature>
<dbReference type="RefSeq" id="WP_012499188.1">
    <property type="nucleotide sequence ID" value="NC_011026.1"/>
</dbReference>
<proteinExistence type="predicted"/>
<protein>
    <recommendedName>
        <fullName evidence="2">4Fe-4S ferredoxin-type domain-containing protein</fullName>
    </recommendedName>
</protein>
<keyword evidence="4" id="KW-1185">Reference proteome</keyword>
<dbReference type="HOGENOM" id="CLU_111479_0_0_10"/>
<keyword evidence="1" id="KW-1133">Transmembrane helix</keyword>
<dbReference type="eggNOG" id="COG0348">
    <property type="taxonomic scope" value="Bacteria"/>
</dbReference>
<dbReference type="Pfam" id="PF12801">
    <property type="entry name" value="Fer4_5"/>
    <property type="match status" value="2"/>
</dbReference>
<keyword evidence="1" id="KW-0472">Membrane</keyword>
<evidence type="ECO:0000256" key="1">
    <source>
        <dbReference type="SAM" id="Phobius"/>
    </source>
</evidence>
<gene>
    <name evidence="3" type="ordered locus">Ctha_0634</name>
</gene>